<evidence type="ECO:0000256" key="1">
    <source>
        <dbReference type="ARBA" id="ARBA00001946"/>
    </source>
</evidence>
<dbReference type="Proteomes" id="UP000472262">
    <property type="component" value="Unassembled WGS sequence"/>
</dbReference>
<dbReference type="FunFam" id="2.30.42.10:FF:000008">
    <property type="entry name" value="microtubule-associated serine/threonine-protein kinase 4 isoform X2"/>
    <property type="match status" value="1"/>
</dbReference>
<sequence>MSDRNYWTVCPSYKSQFVSGGLVKRPKRTIMCMLIIEGVFPTGSSPLDSPRNVSSSPSLSRMRLCTTNISKCICISPLCYILYLPFHNSSSSSQELLHQLPSQPTPDDLHRLFKHFRSSESVADEDGQPSPFRPRSRSLSPGRTCGSFDNEIVMMNHVYKERFPKATAQMEGRLLAVIADYSPDSAPPLADGVLGFIQHQLVELVRDCLEKSRKGLITTSYFVELQEKLENFLHEAYERSESEEVTVIAKLVKKILIIISRPARLLECLEFDPEEFYQRLEVAEDHAKIGQGIKTDIPRYIISQLGLTRDPLEGIIMIYLNRLGTTTQNLLYFFSISPSPRPRASSSSSQPERGTSPLILNSTQSLEAMPHFAFPEDEEGLVSNLRRIRLRSNSTGTRPTNRRDHKGPRRLGLQQETPEKPRSPFTCKVPKSASVSGLSLIVTADDIPGGLQTSPMSSHSLSSNPSSRDSSPNRDLSLSVSSLRPPVVIHSSGRKYGFALRAIRVYMGDTDVYTVHHMVWSVEDSSPAHEAGLRAGDLITHVNGECIQGLVHTDVVELLLKSGSKVTLQTTPLENTSIKIGPARKTSSKGKMARRSKKSKRKEGQDSKRRNLLKKLPKHSPGIQNSRSFSAGFQHSPNDSLSDSPTPSLSPGPNTPCRSPAPDLSCDSNSPQSSSPCSSSPNSPIPQSRPSSLHVLGSKIGLRYSKAGRCKSTNSIPPSPLACNPSSQPLSPQCSPSSLTGVPKSLHSFHNKMMSPPTIVRQTVCPRSAESPRSPLLNRVHSSERPSGAQHGDKKAFSTRRHTVEVPQSEAEGLESQTSDIASGFVCVGDHARQGLYLAGQRARDSGGAVMRKLNLSERRDSFKKQEAVQEVSFDDSDDKEVTTSTPVPSHPRFKAAWIGTTQAEGSSETSARKTDKLGSKLKEQNKPEDGC</sequence>
<feature type="compositionally biased region" description="Low complexity" evidence="5">
    <location>
        <begin position="725"/>
        <end position="739"/>
    </location>
</feature>
<feature type="region of interest" description="Disordered" evidence="5">
    <location>
        <begin position="860"/>
        <end position="932"/>
    </location>
</feature>
<dbReference type="PANTHER" id="PTHR14191">
    <property type="entry name" value="PDZ DOMAIN CONTAINING PROTEIN"/>
    <property type="match status" value="1"/>
</dbReference>
<feature type="compositionally biased region" description="Basic and acidic residues" evidence="5">
    <location>
        <begin position="911"/>
        <end position="932"/>
    </location>
</feature>
<keyword evidence="3" id="KW-1003">Cell membrane</keyword>
<dbReference type="PROSITE" id="PS50106">
    <property type="entry name" value="PDZ"/>
    <property type="match status" value="1"/>
</dbReference>
<evidence type="ECO:0000313" key="8">
    <source>
        <dbReference type="Proteomes" id="UP000472262"/>
    </source>
</evidence>
<dbReference type="GO" id="GO:0016324">
    <property type="term" value="C:apical plasma membrane"/>
    <property type="evidence" value="ECO:0007669"/>
    <property type="project" value="TreeGrafter"/>
</dbReference>
<dbReference type="GO" id="GO:0072659">
    <property type="term" value="P:protein localization to plasma membrane"/>
    <property type="evidence" value="ECO:0007669"/>
    <property type="project" value="TreeGrafter"/>
</dbReference>
<evidence type="ECO:0000259" key="6">
    <source>
        <dbReference type="PROSITE" id="PS50106"/>
    </source>
</evidence>
<keyword evidence="4" id="KW-0677">Repeat</keyword>
<dbReference type="GO" id="GO:0005102">
    <property type="term" value="F:signaling receptor binding"/>
    <property type="evidence" value="ECO:0007669"/>
    <property type="project" value="TreeGrafter"/>
</dbReference>
<evidence type="ECO:0000256" key="4">
    <source>
        <dbReference type="ARBA" id="ARBA00022737"/>
    </source>
</evidence>
<dbReference type="Pfam" id="PF17820">
    <property type="entry name" value="PDZ_6"/>
    <property type="match status" value="1"/>
</dbReference>
<dbReference type="GO" id="GO:0000287">
    <property type="term" value="F:magnesium ion binding"/>
    <property type="evidence" value="ECO:0007669"/>
    <property type="project" value="InterPro"/>
</dbReference>
<reference evidence="7" key="2">
    <citation type="submission" date="2025-09" db="UniProtKB">
        <authorList>
            <consortium name="Ensembl"/>
        </authorList>
    </citation>
    <scope>IDENTIFICATION</scope>
</reference>
<evidence type="ECO:0000256" key="2">
    <source>
        <dbReference type="ARBA" id="ARBA00004236"/>
    </source>
</evidence>
<dbReference type="Pfam" id="PF08926">
    <property type="entry name" value="DUF1908"/>
    <property type="match status" value="1"/>
</dbReference>
<comment type="cofactor">
    <cofactor evidence="1">
        <name>Mg(2+)</name>
        <dbReference type="ChEBI" id="CHEBI:18420"/>
    </cofactor>
</comment>
<dbReference type="SUPFAM" id="SSF50156">
    <property type="entry name" value="PDZ domain-like"/>
    <property type="match status" value="1"/>
</dbReference>
<keyword evidence="8" id="KW-1185">Reference proteome</keyword>
<feature type="compositionally biased region" description="Polar residues" evidence="5">
    <location>
        <begin position="900"/>
        <end position="910"/>
    </location>
</feature>
<evidence type="ECO:0000256" key="5">
    <source>
        <dbReference type="SAM" id="MobiDB-lite"/>
    </source>
</evidence>
<feature type="region of interest" description="Disordered" evidence="5">
    <location>
        <begin position="765"/>
        <end position="817"/>
    </location>
</feature>
<feature type="region of interest" description="Disordered" evidence="5">
    <location>
        <begin position="577"/>
        <end position="693"/>
    </location>
</feature>
<dbReference type="InterPro" id="IPR015022">
    <property type="entry name" value="MAST_pre-PK_dom"/>
</dbReference>
<evidence type="ECO:0000256" key="3">
    <source>
        <dbReference type="ARBA" id="ARBA00022475"/>
    </source>
</evidence>
<feature type="region of interest" description="Disordered" evidence="5">
    <location>
        <begin position="385"/>
        <end position="430"/>
    </location>
</feature>
<feature type="region of interest" description="Disordered" evidence="5">
    <location>
        <begin position="119"/>
        <end position="142"/>
    </location>
</feature>
<proteinExistence type="predicted"/>
<accession>A0A672SC16</accession>
<dbReference type="GO" id="GO:0004674">
    <property type="term" value="F:protein serine/threonine kinase activity"/>
    <property type="evidence" value="ECO:0007669"/>
    <property type="project" value="InterPro"/>
</dbReference>
<dbReference type="Gene3D" id="1.20.1480.20">
    <property type="entry name" value="MAST3 pre-PK domain-like"/>
    <property type="match status" value="1"/>
</dbReference>
<reference evidence="7" key="1">
    <citation type="submission" date="2025-08" db="UniProtKB">
        <authorList>
            <consortium name="Ensembl"/>
        </authorList>
    </citation>
    <scope>IDENTIFICATION</scope>
</reference>
<dbReference type="PANTHER" id="PTHR14191:SF27">
    <property type="entry name" value="MICROTUBULE ASSOCIATED SERINE_THREONINE KINASE FAMILY MEMBER 4"/>
    <property type="match status" value="1"/>
</dbReference>
<feature type="compositionally biased region" description="Low complexity" evidence="5">
    <location>
        <begin position="665"/>
        <end position="692"/>
    </location>
</feature>
<keyword evidence="3" id="KW-0472">Membrane</keyword>
<dbReference type="InParanoid" id="A0A672SC16"/>
<feature type="compositionally biased region" description="Low complexity" evidence="5">
    <location>
        <begin position="454"/>
        <end position="479"/>
    </location>
</feature>
<dbReference type="Gene3D" id="2.30.42.10">
    <property type="match status" value="1"/>
</dbReference>
<protein>
    <submittedName>
        <fullName evidence="7">Microtubule associated serine/threonine kinase 3</fullName>
    </submittedName>
</protein>
<feature type="compositionally biased region" description="Polar residues" evidence="5">
    <location>
        <begin position="622"/>
        <end position="635"/>
    </location>
</feature>
<dbReference type="InterPro" id="IPR041489">
    <property type="entry name" value="PDZ_6"/>
</dbReference>
<dbReference type="SMART" id="SM00228">
    <property type="entry name" value="PDZ"/>
    <property type="match status" value="1"/>
</dbReference>
<dbReference type="InterPro" id="IPR036034">
    <property type="entry name" value="PDZ_sf"/>
</dbReference>
<organism evidence="7 8">
    <name type="scientific">Sinocyclocheilus grahami</name>
    <name type="common">Dianchi golden-line fish</name>
    <name type="synonym">Barbus grahami</name>
    <dbReference type="NCBI Taxonomy" id="75366"/>
    <lineage>
        <taxon>Eukaryota</taxon>
        <taxon>Metazoa</taxon>
        <taxon>Chordata</taxon>
        <taxon>Craniata</taxon>
        <taxon>Vertebrata</taxon>
        <taxon>Euteleostomi</taxon>
        <taxon>Actinopterygii</taxon>
        <taxon>Neopterygii</taxon>
        <taxon>Teleostei</taxon>
        <taxon>Ostariophysi</taxon>
        <taxon>Cypriniformes</taxon>
        <taxon>Cyprinidae</taxon>
        <taxon>Cyprininae</taxon>
        <taxon>Sinocyclocheilus</taxon>
    </lineage>
</organism>
<dbReference type="InterPro" id="IPR051067">
    <property type="entry name" value="NHER"/>
</dbReference>
<gene>
    <name evidence="7" type="primary">LOC107586070</name>
</gene>
<feature type="domain" description="PDZ" evidence="6">
    <location>
        <begin position="486"/>
        <end position="574"/>
    </location>
</feature>
<feature type="compositionally biased region" description="Low complexity" evidence="5">
    <location>
        <begin position="636"/>
        <end position="647"/>
    </location>
</feature>
<dbReference type="InterPro" id="IPR001478">
    <property type="entry name" value="PDZ"/>
</dbReference>
<dbReference type="AlphaFoldDB" id="A0A672SC16"/>
<evidence type="ECO:0000313" key="7">
    <source>
        <dbReference type="Ensembl" id="ENSSGRP00000099441.1"/>
    </source>
</evidence>
<dbReference type="GO" id="GO:0005524">
    <property type="term" value="F:ATP binding"/>
    <property type="evidence" value="ECO:0007669"/>
    <property type="project" value="InterPro"/>
</dbReference>
<dbReference type="FunFam" id="1.20.1480.20:FF:000001">
    <property type="entry name" value="microtubule-associated serine/threonine-protein kinase 4 isoform X1"/>
    <property type="match status" value="1"/>
</dbReference>
<feature type="region of interest" description="Disordered" evidence="5">
    <location>
        <begin position="446"/>
        <end position="479"/>
    </location>
</feature>
<dbReference type="GO" id="GO:0043495">
    <property type="term" value="F:protein-membrane adaptor activity"/>
    <property type="evidence" value="ECO:0007669"/>
    <property type="project" value="TreeGrafter"/>
</dbReference>
<dbReference type="InterPro" id="IPR023142">
    <property type="entry name" value="MAST_pre-PK_dom_sf"/>
</dbReference>
<dbReference type="Ensembl" id="ENSSGRT00000105785.1">
    <property type="protein sequence ID" value="ENSSGRP00000099441.1"/>
    <property type="gene ID" value="ENSSGRG00000049561.1"/>
</dbReference>
<feature type="region of interest" description="Disordered" evidence="5">
    <location>
        <begin position="711"/>
        <end position="746"/>
    </location>
</feature>
<name>A0A672SC16_SINGR</name>
<dbReference type="SUPFAM" id="SSF140482">
    <property type="entry name" value="MAST3 pre-PK domain-like"/>
    <property type="match status" value="1"/>
</dbReference>
<feature type="compositionally biased region" description="Basic residues" evidence="5">
    <location>
        <begin position="586"/>
        <end position="601"/>
    </location>
</feature>
<comment type="subcellular location">
    <subcellularLocation>
        <location evidence="2">Cell membrane</location>
    </subcellularLocation>
</comment>